<organism evidence="2 3">
    <name type="scientific">Methylobacter tundripaludum</name>
    <dbReference type="NCBI Taxonomy" id="173365"/>
    <lineage>
        <taxon>Bacteria</taxon>
        <taxon>Pseudomonadati</taxon>
        <taxon>Pseudomonadota</taxon>
        <taxon>Gammaproteobacteria</taxon>
        <taxon>Methylococcales</taxon>
        <taxon>Methylococcaceae</taxon>
        <taxon>Methylobacter</taxon>
    </lineage>
</organism>
<name>A0A2S6H920_9GAMM</name>
<sequence>MIGFILCSVSLAALVQNQNEFLPLLATPVALGVGLALMAASLLAGYFKKAPTVIWHDGFATSGLLVWYAYWMQEFNYDAPMFFFFPLYFALLTSIVTLTLINKSEYFDLESIRHLRHLEKNSYFNIGTIVVFVLISLLITRHYMLYPIAMTFFIIRHTMTACLEIIDS</sequence>
<evidence type="ECO:0000313" key="3">
    <source>
        <dbReference type="Proteomes" id="UP000240010"/>
    </source>
</evidence>
<keyword evidence="1" id="KW-0472">Membrane</keyword>
<dbReference type="EMBL" id="PTIZ01000012">
    <property type="protein sequence ID" value="PPK73984.1"/>
    <property type="molecule type" value="Genomic_DNA"/>
</dbReference>
<feature type="transmembrane region" description="Helical" evidence="1">
    <location>
        <begin position="53"/>
        <end position="70"/>
    </location>
</feature>
<comment type="caution">
    <text evidence="2">The sequence shown here is derived from an EMBL/GenBank/DDBJ whole genome shotgun (WGS) entry which is preliminary data.</text>
</comment>
<keyword evidence="1" id="KW-0812">Transmembrane</keyword>
<protein>
    <submittedName>
        <fullName evidence="2">Uncharacterized protein</fullName>
    </submittedName>
</protein>
<accession>A0A2S6H920</accession>
<gene>
    <name evidence="2" type="ORF">B0F87_11235</name>
</gene>
<feature type="transmembrane region" description="Helical" evidence="1">
    <location>
        <begin position="27"/>
        <end position="46"/>
    </location>
</feature>
<feature type="transmembrane region" description="Helical" evidence="1">
    <location>
        <begin position="82"/>
        <end position="101"/>
    </location>
</feature>
<reference evidence="2 3" key="1">
    <citation type="submission" date="2018-02" db="EMBL/GenBank/DDBJ databases">
        <title>Subsurface microbial communities from deep shales in Ohio and West Virginia, USA.</title>
        <authorList>
            <person name="Wrighton K."/>
        </authorList>
    </citation>
    <scope>NUCLEOTIDE SEQUENCE [LARGE SCALE GENOMIC DNA]</scope>
    <source>
        <strain evidence="2 3">OWC-DMM</strain>
    </source>
</reference>
<evidence type="ECO:0000313" key="2">
    <source>
        <dbReference type="EMBL" id="PPK73984.1"/>
    </source>
</evidence>
<evidence type="ECO:0000256" key="1">
    <source>
        <dbReference type="SAM" id="Phobius"/>
    </source>
</evidence>
<feature type="transmembrane region" description="Helical" evidence="1">
    <location>
        <begin position="122"/>
        <end position="139"/>
    </location>
</feature>
<dbReference type="Proteomes" id="UP000240010">
    <property type="component" value="Unassembled WGS sequence"/>
</dbReference>
<proteinExistence type="predicted"/>
<keyword evidence="1" id="KW-1133">Transmembrane helix</keyword>
<dbReference type="AlphaFoldDB" id="A0A2S6H920"/>
<dbReference type="RefSeq" id="WP_104430099.1">
    <property type="nucleotide sequence ID" value="NZ_PTIZ01000012.1"/>
</dbReference>